<sequence>MYSLARRTWCAISVPLGKGSLALLPTPPTGSFGMGGQKQVYFGSFERNHIYRSDQQSLEIHQARSHLASNVGDINRS</sequence>
<proteinExistence type="predicted"/>
<protein>
    <submittedName>
        <fullName evidence="1">Uncharacterized protein</fullName>
    </submittedName>
</protein>
<dbReference type="AlphaFoldDB" id="A0A016VCR7"/>
<reference evidence="2" key="1">
    <citation type="journal article" date="2015" name="Nat. Genet.">
        <title>The genome and transcriptome of the zoonotic hookworm Ancylostoma ceylanicum identify infection-specific gene families.</title>
        <authorList>
            <person name="Schwarz E.M."/>
            <person name="Hu Y."/>
            <person name="Antoshechkin I."/>
            <person name="Miller M.M."/>
            <person name="Sternberg P.W."/>
            <person name="Aroian R.V."/>
        </authorList>
    </citation>
    <scope>NUCLEOTIDE SEQUENCE</scope>
    <source>
        <strain evidence="2">HY135</strain>
    </source>
</reference>
<organism evidence="1 2">
    <name type="scientific">Ancylostoma ceylanicum</name>
    <dbReference type="NCBI Taxonomy" id="53326"/>
    <lineage>
        <taxon>Eukaryota</taxon>
        <taxon>Metazoa</taxon>
        <taxon>Ecdysozoa</taxon>
        <taxon>Nematoda</taxon>
        <taxon>Chromadorea</taxon>
        <taxon>Rhabditida</taxon>
        <taxon>Rhabditina</taxon>
        <taxon>Rhabditomorpha</taxon>
        <taxon>Strongyloidea</taxon>
        <taxon>Ancylostomatidae</taxon>
        <taxon>Ancylostomatinae</taxon>
        <taxon>Ancylostoma</taxon>
    </lineage>
</organism>
<name>A0A016VCR7_9BILA</name>
<gene>
    <name evidence="1" type="primary">Acey_s0012.g1770</name>
    <name evidence="1" type="ORF">Y032_0012g1770</name>
</gene>
<dbReference type="Proteomes" id="UP000024635">
    <property type="component" value="Unassembled WGS sequence"/>
</dbReference>
<accession>A0A016VCR7</accession>
<dbReference type="EMBL" id="JARK01001348">
    <property type="protein sequence ID" value="EYC25220.1"/>
    <property type="molecule type" value="Genomic_DNA"/>
</dbReference>
<evidence type="ECO:0000313" key="2">
    <source>
        <dbReference type="Proteomes" id="UP000024635"/>
    </source>
</evidence>
<comment type="caution">
    <text evidence="1">The sequence shown here is derived from an EMBL/GenBank/DDBJ whole genome shotgun (WGS) entry which is preliminary data.</text>
</comment>
<evidence type="ECO:0000313" key="1">
    <source>
        <dbReference type="EMBL" id="EYC25220.1"/>
    </source>
</evidence>
<keyword evidence="2" id="KW-1185">Reference proteome</keyword>